<dbReference type="Proteomes" id="UP000192257">
    <property type="component" value="Unassembled WGS sequence"/>
</dbReference>
<dbReference type="SMART" id="SM00530">
    <property type="entry name" value="HTH_XRE"/>
    <property type="match status" value="1"/>
</dbReference>
<evidence type="ECO:0000256" key="1">
    <source>
        <dbReference type="ARBA" id="ARBA00023015"/>
    </source>
</evidence>
<dbReference type="GO" id="GO:0003677">
    <property type="term" value="F:DNA binding"/>
    <property type="evidence" value="ECO:0007669"/>
    <property type="project" value="UniProtKB-KW"/>
</dbReference>
<name>A0A1X0P7A2_9TRYP</name>
<sequence length="163" mass="18249">MPRGQIMTGQDWEPQVFNFQNRNSAGKRPGRVSEAEANRVVQRGGDVDVMKKEHFRANTQKAGPGANAKKLDEDNETLKVKRVDNNLRIAIQKARQSKGWTQQDLAQRIAERVGVVTEYENGKAVPEERVLVKMEKAFGIHLRGVKAGQPFGHAQQQPVKKAP</sequence>
<dbReference type="Gene3D" id="1.10.260.40">
    <property type="entry name" value="lambda repressor-like DNA-binding domains"/>
    <property type="match status" value="1"/>
</dbReference>
<dbReference type="InterPro" id="IPR010982">
    <property type="entry name" value="Lambda_DNA-bd_dom_sf"/>
</dbReference>
<evidence type="ECO:0000256" key="2">
    <source>
        <dbReference type="ARBA" id="ARBA00023125"/>
    </source>
</evidence>
<dbReference type="EMBL" id="NBCO01000003">
    <property type="protein sequence ID" value="ORC92513.1"/>
    <property type="molecule type" value="Genomic_DNA"/>
</dbReference>
<keyword evidence="3" id="KW-0804">Transcription</keyword>
<keyword evidence="2" id="KW-0238">DNA-binding</keyword>
<dbReference type="PANTHER" id="PTHR10245">
    <property type="entry name" value="ENDOTHELIAL DIFFERENTIATION-RELATED FACTOR 1 MULTIPROTEIN BRIDGING FACTOR 1"/>
    <property type="match status" value="1"/>
</dbReference>
<dbReference type="Pfam" id="PF01381">
    <property type="entry name" value="HTH_3"/>
    <property type="match status" value="1"/>
</dbReference>
<dbReference type="CDD" id="cd00093">
    <property type="entry name" value="HTH_XRE"/>
    <property type="match status" value="1"/>
</dbReference>
<dbReference type="SUPFAM" id="SSF47413">
    <property type="entry name" value="lambda repressor-like DNA-binding domains"/>
    <property type="match status" value="1"/>
</dbReference>
<reference evidence="5 6" key="1">
    <citation type="submission" date="2017-03" db="EMBL/GenBank/DDBJ databases">
        <title>An alternative strategy for trypanosome survival in the mammalian bloodstream revealed through genome and transcriptome analysis of the ubiquitous bovine parasite Trypanosoma (Megatrypanum) theileri.</title>
        <authorList>
            <person name="Kelly S."/>
            <person name="Ivens A."/>
            <person name="Mott A."/>
            <person name="O'Neill E."/>
            <person name="Emms D."/>
            <person name="Macleod O."/>
            <person name="Voorheis P."/>
            <person name="Matthews J."/>
            <person name="Matthews K."/>
            <person name="Carrington M."/>
        </authorList>
    </citation>
    <scope>NUCLEOTIDE SEQUENCE [LARGE SCALE GENOMIC DNA]</scope>
    <source>
        <strain evidence="5">Edinburgh</strain>
    </source>
</reference>
<dbReference type="PROSITE" id="PS50943">
    <property type="entry name" value="HTH_CROC1"/>
    <property type="match status" value="1"/>
</dbReference>
<dbReference type="FunFam" id="1.10.260.40:FF:000018">
    <property type="entry name" value="Multiprotein bridging factor 1"/>
    <property type="match status" value="1"/>
</dbReference>
<dbReference type="GO" id="GO:0005634">
    <property type="term" value="C:nucleus"/>
    <property type="evidence" value="ECO:0007669"/>
    <property type="project" value="TreeGrafter"/>
</dbReference>
<dbReference type="STRING" id="67003.A0A1X0P7A2"/>
<feature type="domain" description="HTH cro/C1-type" evidence="4">
    <location>
        <begin position="91"/>
        <end position="145"/>
    </location>
</feature>
<dbReference type="VEuPathDB" id="TriTrypDB:TM35_000032660"/>
<dbReference type="InterPro" id="IPR001387">
    <property type="entry name" value="Cro/C1-type_HTH"/>
</dbReference>
<accession>A0A1X0P7A2</accession>
<protein>
    <submittedName>
        <fullName evidence="5">Transcription factor</fullName>
    </submittedName>
</protein>
<evidence type="ECO:0000313" key="5">
    <source>
        <dbReference type="EMBL" id="ORC92513.1"/>
    </source>
</evidence>
<evidence type="ECO:0000256" key="3">
    <source>
        <dbReference type="ARBA" id="ARBA00023163"/>
    </source>
</evidence>
<dbReference type="OrthoDB" id="10253401at2759"/>
<keyword evidence="6" id="KW-1185">Reference proteome</keyword>
<proteinExistence type="predicted"/>
<dbReference type="AlphaFoldDB" id="A0A1X0P7A2"/>
<dbReference type="GeneID" id="39981813"/>
<dbReference type="RefSeq" id="XP_028886579.1">
    <property type="nucleotide sequence ID" value="XM_029022033.1"/>
</dbReference>
<dbReference type="Pfam" id="PF08523">
    <property type="entry name" value="MBF1"/>
    <property type="match status" value="1"/>
</dbReference>
<evidence type="ECO:0000313" key="6">
    <source>
        <dbReference type="Proteomes" id="UP000192257"/>
    </source>
</evidence>
<gene>
    <name evidence="5" type="ORF">TM35_000032660</name>
</gene>
<dbReference type="PANTHER" id="PTHR10245:SF15">
    <property type="entry name" value="ENDOTHELIAL DIFFERENTIATION-RELATED FACTOR 1"/>
    <property type="match status" value="1"/>
</dbReference>
<dbReference type="InterPro" id="IPR013729">
    <property type="entry name" value="MBF1_N"/>
</dbReference>
<comment type="caution">
    <text evidence="5">The sequence shown here is derived from an EMBL/GenBank/DDBJ whole genome shotgun (WGS) entry which is preliminary data.</text>
</comment>
<organism evidence="5 6">
    <name type="scientific">Trypanosoma theileri</name>
    <dbReference type="NCBI Taxonomy" id="67003"/>
    <lineage>
        <taxon>Eukaryota</taxon>
        <taxon>Discoba</taxon>
        <taxon>Euglenozoa</taxon>
        <taxon>Kinetoplastea</taxon>
        <taxon>Metakinetoplastina</taxon>
        <taxon>Trypanosomatida</taxon>
        <taxon>Trypanosomatidae</taxon>
        <taxon>Trypanosoma</taxon>
    </lineage>
</organism>
<keyword evidence="1" id="KW-0805">Transcription regulation</keyword>
<evidence type="ECO:0000259" key="4">
    <source>
        <dbReference type="PROSITE" id="PS50943"/>
    </source>
</evidence>